<evidence type="ECO:0000256" key="1">
    <source>
        <dbReference type="SAM" id="Phobius"/>
    </source>
</evidence>
<name>A0ABQ0BMD4_9FIRM</name>
<keyword evidence="3" id="KW-1185">Reference proteome</keyword>
<evidence type="ECO:0000313" key="3">
    <source>
        <dbReference type="Proteomes" id="UP001600941"/>
    </source>
</evidence>
<feature type="transmembrane region" description="Helical" evidence="1">
    <location>
        <begin position="51"/>
        <end position="72"/>
    </location>
</feature>
<sequence length="387" mass="43212">MNEQIMGRIKKKRQRLWPQMIVGAVIGGACGYFGMMFVERMHGGKVRIAEILAGLAWIILCLYAAAFLQTIVHEGGHLVCGLLSGYKFSSFRVGKVILVKKKDGIKRGRYSLMGTGGQCLLAPPDLVNGSMPYLLYNLGGSLFNLLSAAISLMICFAADGHGYLQILFMAFAVVGVFLALMNAVPMRLGGINNDGYNALHLGKDKEAVRCLWLQLKINEQFTLGVRLKDMPQEWFEPVPEVLWDNALCVATGVFAAGRNIDRQDFPAALKIGERLLEHASGLIGIQRSMLEAEMIFCRLMLDGPGEDLSREYEKAGIQEFLKRSSSMPSVLRIQYAYDLIQNQDREAAQKWKRLFEKVEKNYPFDGDIASERELMAYVDGLHNDERG</sequence>
<feature type="transmembrane region" description="Helical" evidence="1">
    <location>
        <begin position="20"/>
        <end position="39"/>
    </location>
</feature>
<evidence type="ECO:0008006" key="4">
    <source>
        <dbReference type="Google" id="ProtNLM"/>
    </source>
</evidence>
<comment type="caution">
    <text evidence="2">The sequence shown here is derived from an EMBL/GenBank/DDBJ whole genome shotgun (WGS) entry which is preliminary data.</text>
</comment>
<reference evidence="2 3" key="1">
    <citation type="submission" date="2024-04" db="EMBL/GenBank/DDBJ databases">
        <title>Defined microbial consortia suppress multidrug-resistant proinflammatory Enterobacteriaceae via ecological control.</title>
        <authorList>
            <person name="Furuichi M."/>
            <person name="Kawaguchi T."/>
            <person name="Pust M."/>
            <person name="Yasuma K."/>
            <person name="Plichta D."/>
            <person name="Hasegawa N."/>
            <person name="Ohya T."/>
            <person name="Bhattarai S."/>
            <person name="Sasajima S."/>
            <person name="Aoto Y."/>
            <person name="Tuganbaev T."/>
            <person name="Yaginuma M."/>
            <person name="Ueda M."/>
            <person name="Okahashi N."/>
            <person name="Amafuji K."/>
            <person name="Kiridooshi Y."/>
            <person name="Sugita K."/>
            <person name="Strazar M."/>
            <person name="Skelly A."/>
            <person name="Suda W."/>
            <person name="Hattori M."/>
            <person name="Nakamoto N."/>
            <person name="Caballero S."/>
            <person name="Norman J."/>
            <person name="Olle B."/>
            <person name="Tanoue T."/>
            <person name="Arita M."/>
            <person name="Bucci V."/>
            <person name="Atarashi K."/>
            <person name="Xavier R."/>
            <person name="Honda K."/>
        </authorList>
    </citation>
    <scope>NUCLEOTIDE SEQUENCE [LARGE SCALE GENOMIC DNA]</scope>
    <source>
        <strain evidence="3">k34-0107-D12</strain>
    </source>
</reference>
<dbReference type="EMBL" id="BAABZQ010000001">
    <property type="protein sequence ID" value="GAA6497587.1"/>
    <property type="molecule type" value="Genomic_DNA"/>
</dbReference>
<organism evidence="2 3">
    <name type="scientific">Blautia parvula</name>
    <dbReference type="NCBI Taxonomy" id="2877527"/>
    <lineage>
        <taxon>Bacteria</taxon>
        <taxon>Bacillati</taxon>
        <taxon>Bacillota</taxon>
        <taxon>Clostridia</taxon>
        <taxon>Lachnospirales</taxon>
        <taxon>Lachnospiraceae</taxon>
        <taxon>Blautia</taxon>
    </lineage>
</organism>
<dbReference type="Proteomes" id="UP001600941">
    <property type="component" value="Unassembled WGS sequence"/>
</dbReference>
<accession>A0ABQ0BMD4</accession>
<proteinExistence type="predicted"/>
<feature type="transmembrane region" description="Helical" evidence="1">
    <location>
        <begin position="163"/>
        <end position="184"/>
    </location>
</feature>
<keyword evidence="1" id="KW-1133">Transmembrane helix</keyword>
<keyword evidence="1" id="KW-0812">Transmembrane</keyword>
<evidence type="ECO:0000313" key="2">
    <source>
        <dbReference type="EMBL" id="GAA6497587.1"/>
    </source>
</evidence>
<gene>
    <name evidence="2" type="ORF">K340107D12_04030</name>
</gene>
<feature type="transmembrane region" description="Helical" evidence="1">
    <location>
        <begin position="133"/>
        <end position="156"/>
    </location>
</feature>
<protein>
    <recommendedName>
        <fullName evidence="4">M50 family peptidase</fullName>
    </recommendedName>
</protein>
<keyword evidence="1" id="KW-0472">Membrane</keyword>